<evidence type="ECO:0000313" key="2">
    <source>
        <dbReference type="EMBL" id="KAK7501673.1"/>
    </source>
</evidence>
<evidence type="ECO:0000313" key="3">
    <source>
        <dbReference type="Proteomes" id="UP001519460"/>
    </source>
</evidence>
<feature type="compositionally biased region" description="Polar residues" evidence="1">
    <location>
        <begin position="76"/>
        <end position="92"/>
    </location>
</feature>
<dbReference type="Proteomes" id="UP001519460">
    <property type="component" value="Unassembled WGS sequence"/>
</dbReference>
<proteinExistence type="predicted"/>
<gene>
    <name evidence="2" type="ORF">BaRGS_00007104</name>
</gene>
<reference evidence="2 3" key="1">
    <citation type="journal article" date="2023" name="Sci. Data">
        <title>Genome assembly of the Korean intertidal mud-creeper Batillaria attramentaria.</title>
        <authorList>
            <person name="Patra A.K."/>
            <person name="Ho P.T."/>
            <person name="Jun S."/>
            <person name="Lee S.J."/>
            <person name="Kim Y."/>
            <person name="Won Y.J."/>
        </authorList>
    </citation>
    <scope>NUCLEOTIDE SEQUENCE [LARGE SCALE GENOMIC DNA]</scope>
    <source>
        <strain evidence="2">Wonlab-2016</strain>
    </source>
</reference>
<feature type="compositionally biased region" description="Basic and acidic residues" evidence="1">
    <location>
        <begin position="116"/>
        <end position="126"/>
    </location>
</feature>
<accession>A0ABD0LRA9</accession>
<organism evidence="2 3">
    <name type="scientific">Batillaria attramentaria</name>
    <dbReference type="NCBI Taxonomy" id="370345"/>
    <lineage>
        <taxon>Eukaryota</taxon>
        <taxon>Metazoa</taxon>
        <taxon>Spiralia</taxon>
        <taxon>Lophotrochozoa</taxon>
        <taxon>Mollusca</taxon>
        <taxon>Gastropoda</taxon>
        <taxon>Caenogastropoda</taxon>
        <taxon>Sorbeoconcha</taxon>
        <taxon>Cerithioidea</taxon>
        <taxon>Batillariidae</taxon>
        <taxon>Batillaria</taxon>
    </lineage>
</organism>
<comment type="caution">
    <text evidence="2">The sequence shown here is derived from an EMBL/GenBank/DDBJ whole genome shotgun (WGS) entry which is preliminary data.</text>
</comment>
<evidence type="ECO:0000256" key="1">
    <source>
        <dbReference type="SAM" id="MobiDB-lite"/>
    </source>
</evidence>
<dbReference type="AlphaFoldDB" id="A0ABD0LRA9"/>
<feature type="region of interest" description="Disordered" evidence="1">
    <location>
        <begin position="70"/>
        <end position="141"/>
    </location>
</feature>
<keyword evidence="3" id="KW-1185">Reference proteome</keyword>
<name>A0ABD0LRA9_9CAEN</name>
<protein>
    <submittedName>
        <fullName evidence="2">Uncharacterized protein</fullName>
    </submittedName>
</protein>
<dbReference type="EMBL" id="JACVVK020000030">
    <property type="protein sequence ID" value="KAK7501673.1"/>
    <property type="molecule type" value="Genomic_DNA"/>
</dbReference>
<sequence length="184" mass="20077">MDGTISRMSHDTPLTGGRRPGACLDHSQFDMLPACHAIVPSLSLLGLMGSVTYGFFFSCREKGWEDPQLVGKGRSTADNQPLTAGSSINSSLHLRAARNASSTKRPPSSRLPVRGNELRGRREVDHKLKHRPLSNMAAASLPSLPSLQKRIKSLPRQQQNSSLCVPLKMPEQLITCKSARQPLS</sequence>